<comment type="function">
    <text evidence="1 11">Catalyzes the reversible adenylation of nicotinate mononucleotide (NaMN) to nicotinic acid adenine dinucleotide (NaAD).</text>
</comment>
<dbReference type="SUPFAM" id="SSF52374">
    <property type="entry name" value="Nucleotidylyl transferase"/>
    <property type="match status" value="1"/>
</dbReference>
<evidence type="ECO:0000256" key="3">
    <source>
        <dbReference type="ARBA" id="ARBA00009014"/>
    </source>
</evidence>
<dbReference type="InterPro" id="IPR005248">
    <property type="entry name" value="NadD/NMNAT"/>
</dbReference>
<dbReference type="HAMAP" id="MF_00244">
    <property type="entry name" value="NaMN_adenylyltr"/>
    <property type="match status" value="1"/>
</dbReference>
<dbReference type="PANTHER" id="PTHR39321:SF3">
    <property type="entry name" value="PHOSPHOPANTETHEINE ADENYLYLTRANSFERASE"/>
    <property type="match status" value="1"/>
</dbReference>
<keyword evidence="14" id="KW-1185">Reference proteome</keyword>
<evidence type="ECO:0000256" key="10">
    <source>
        <dbReference type="ARBA" id="ARBA00048721"/>
    </source>
</evidence>
<evidence type="ECO:0000256" key="1">
    <source>
        <dbReference type="ARBA" id="ARBA00002324"/>
    </source>
</evidence>
<comment type="pathway">
    <text evidence="2 11">Cofactor biosynthesis; NAD(+) biosynthesis; deamido-NAD(+) from nicotinate D-ribonucleotide: step 1/1.</text>
</comment>
<dbReference type="InterPro" id="IPR004821">
    <property type="entry name" value="Cyt_trans-like"/>
</dbReference>
<sequence>MPVPTPSPKFRGFYGGTFDPIHQGHLQSALFVQQYCQLDSLDLLPCHLPPHRDSPSSSLHRAEMVRLAIAPYPQLRLNLLELSRHTPSYTVDTLEQLQQQYPGDTLCFVIGMDSLAYLTRWHRWREILTLCHLLVLARPGYSSADGDAPALLQQFGAASFTQLKRAGSGQILLLPNPPVDASATAIRGGQAPAALQISAVQAYIRQHDLYPR</sequence>
<comment type="caution">
    <text evidence="13">The sequence shown here is derived from an EMBL/GenBank/DDBJ whole genome shotgun (WGS) entry which is preliminary data.</text>
</comment>
<evidence type="ECO:0000256" key="11">
    <source>
        <dbReference type="HAMAP-Rule" id="MF_00244"/>
    </source>
</evidence>
<accession>A0ABV6BA18</accession>
<evidence type="ECO:0000256" key="8">
    <source>
        <dbReference type="ARBA" id="ARBA00022840"/>
    </source>
</evidence>
<comment type="similarity">
    <text evidence="3 11">Belongs to the NadD family.</text>
</comment>
<reference evidence="13 14" key="1">
    <citation type="submission" date="2024-09" db="EMBL/GenBank/DDBJ databases">
        <authorList>
            <person name="Sun Q."/>
            <person name="Mori K."/>
        </authorList>
    </citation>
    <scope>NUCLEOTIDE SEQUENCE [LARGE SCALE GENOMIC DNA]</scope>
    <source>
        <strain evidence="13 14">KCTC 23315</strain>
    </source>
</reference>
<evidence type="ECO:0000256" key="2">
    <source>
        <dbReference type="ARBA" id="ARBA00005019"/>
    </source>
</evidence>
<dbReference type="PANTHER" id="PTHR39321">
    <property type="entry name" value="NICOTINATE-NUCLEOTIDE ADENYLYLTRANSFERASE-RELATED"/>
    <property type="match status" value="1"/>
</dbReference>
<keyword evidence="5 11" id="KW-0808">Transferase</keyword>
<keyword evidence="4 11" id="KW-0662">Pyridine nucleotide biosynthesis</keyword>
<evidence type="ECO:0000256" key="4">
    <source>
        <dbReference type="ARBA" id="ARBA00022642"/>
    </source>
</evidence>
<dbReference type="EMBL" id="JBHLXP010000001">
    <property type="protein sequence ID" value="MFC0047718.1"/>
    <property type="molecule type" value="Genomic_DNA"/>
</dbReference>
<evidence type="ECO:0000256" key="9">
    <source>
        <dbReference type="ARBA" id="ARBA00023027"/>
    </source>
</evidence>
<dbReference type="NCBIfam" id="TIGR00482">
    <property type="entry name" value="nicotinate (nicotinamide) nucleotide adenylyltransferase"/>
    <property type="match status" value="1"/>
</dbReference>
<evidence type="ECO:0000259" key="12">
    <source>
        <dbReference type="Pfam" id="PF01467"/>
    </source>
</evidence>
<evidence type="ECO:0000256" key="6">
    <source>
        <dbReference type="ARBA" id="ARBA00022695"/>
    </source>
</evidence>
<dbReference type="RefSeq" id="WP_377241227.1">
    <property type="nucleotide sequence ID" value="NZ_JBHLXP010000001.1"/>
</dbReference>
<dbReference type="EC" id="2.7.7.18" evidence="11"/>
<keyword evidence="8 11" id="KW-0067">ATP-binding</keyword>
<dbReference type="Pfam" id="PF01467">
    <property type="entry name" value="CTP_transf_like"/>
    <property type="match status" value="1"/>
</dbReference>
<protein>
    <recommendedName>
        <fullName evidence="11">Probable nicotinate-nucleotide adenylyltransferase</fullName>
        <ecNumber evidence="11">2.7.7.18</ecNumber>
    </recommendedName>
    <alternativeName>
        <fullName evidence="11">Deamido-NAD(+) diphosphorylase</fullName>
    </alternativeName>
    <alternativeName>
        <fullName evidence="11">Deamido-NAD(+) pyrophosphorylase</fullName>
    </alternativeName>
    <alternativeName>
        <fullName evidence="11">Nicotinate mononucleotide adenylyltransferase</fullName>
        <shortName evidence="11">NaMN adenylyltransferase</shortName>
    </alternativeName>
</protein>
<keyword evidence="9 11" id="KW-0520">NAD</keyword>
<evidence type="ECO:0000256" key="5">
    <source>
        <dbReference type="ARBA" id="ARBA00022679"/>
    </source>
</evidence>
<dbReference type="InterPro" id="IPR014729">
    <property type="entry name" value="Rossmann-like_a/b/a_fold"/>
</dbReference>
<dbReference type="GO" id="GO:0004515">
    <property type="term" value="F:nicotinate-nucleotide adenylyltransferase activity"/>
    <property type="evidence" value="ECO:0007669"/>
    <property type="project" value="UniProtKB-EC"/>
</dbReference>
<dbReference type="NCBIfam" id="NF000839">
    <property type="entry name" value="PRK00071.1-1"/>
    <property type="match status" value="1"/>
</dbReference>
<dbReference type="Proteomes" id="UP001589813">
    <property type="component" value="Unassembled WGS sequence"/>
</dbReference>
<proteinExistence type="inferred from homology"/>
<evidence type="ECO:0000313" key="14">
    <source>
        <dbReference type="Proteomes" id="UP001589813"/>
    </source>
</evidence>
<evidence type="ECO:0000313" key="13">
    <source>
        <dbReference type="EMBL" id="MFC0047718.1"/>
    </source>
</evidence>
<dbReference type="Gene3D" id="3.40.50.620">
    <property type="entry name" value="HUPs"/>
    <property type="match status" value="1"/>
</dbReference>
<gene>
    <name evidence="11 13" type="primary">nadD</name>
    <name evidence="13" type="ORF">ACFFJP_05415</name>
</gene>
<comment type="catalytic activity">
    <reaction evidence="10 11">
        <text>nicotinate beta-D-ribonucleotide + ATP + H(+) = deamido-NAD(+) + diphosphate</text>
        <dbReference type="Rhea" id="RHEA:22860"/>
        <dbReference type="ChEBI" id="CHEBI:15378"/>
        <dbReference type="ChEBI" id="CHEBI:30616"/>
        <dbReference type="ChEBI" id="CHEBI:33019"/>
        <dbReference type="ChEBI" id="CHEBI:57502"/>
        <dbReference type="ChEBI" id="CHEBI:58437"/>
        <dbReference type="EC" id="2.7.7.18"/>
    </reaction>
</comment>
<name>A0ABV6BA18_9GAMM</name>
<keyword evidence="7 11" id="KW-0547">Nucleotide-binding</keyword>
<keyword evidence="6 11" id="KW-0548">Nucleotidyltransferase</keyword>
<feature type="domain" description="Cytidyltransferase-like" evidence="12">
    <location>
        <begin position="13"/>
        <end position="187"/>
    </location>
</feature>
<evidence type="ECO:0000256" key="7">
    <source>
        <dbReference type="ARBA" id="ARBA00022741"/>
    </source>
</evidence>
<organism evidence="13 14">
    <name type="scientific">Rheinheimera tilapiae</name>
    <dbReference type="NCBI Taxonomy" id="875043"/>
    <lineage>
        <taxon>Bacteria</taxon>
        <taxon>Pseudomonadati</taxon>
        <taxon>Pseudomonadota</taxon>
        <taxon>Gammaproteobacteria</taxon>
        <taxon>Chromatiales</taxon>
        <taxon>Chromatiaceae</taxon>
        <taxon>Rheinheimera</taxon>
    </lineage>
</organism>
<dbReference type="CDD" id="cd02165">
    <property type="entry name" value="NMNAT"/>
    <property type="match status" value="1"/>
</dbReference>